<dbReference type="EMBL" id="NPBS01000985">
    <property type="protein sequence ID" value="PAF11609.1"/>
    <property type="molecule type" value="Genomic_DNA"/>
</dbReference>
<dbReference type="GO" id="GO:0008295">
    <property type="term" value="P:spermidine biosynthetic process"/>
    <property type="evidence" value="ECO:0007669"/>
    <property type="project" value="InterPro"/>
</dbReference>
<protein>
    <submittedName>
        <fullName evidence="1">S-adenosylmethionine decarboxylase</fullName>
    </submittedName>
</protein>
<feature type="non-terminal residue" evidence="1">
    <location>
        <position position="1"/>
    </location>
</feature>
<sequence>YNADRLTKILKSVTEIIGAHVLNIAKQDYVPQGASVTILVSEGPVVEVPTESYDESPGPLPEAIVMGLD</sequence>
<gene>
    <name evidence="1" type="ORF">CHH61_26395</name>
</gene>
<proteinExistence type="predicted"/>
<organism evidence="1 2">
    <name type="scientific">Shouchella clausii</name>
    <name type="common">Alkalihalobacillus clausii</name>
    <dbReference type="NCBI Taxonomy" id="79880"/>
    <lineage>
        <taxon>Bacteria</taxon>
        <taxon>Bacillati</taxon>
        <taxon>Bacillota</taxon>
        <taxon>Bacilli</taxon>
        <taxon>Bacillales</taxon>
        <taxon>Bacillaceae</taxon>
        <taxon>Shouchella</taxon>
    </lineage>
</organism>
<evidence type="ECO:0000313" key="2">
    <source>
        <dbReference type="Proteomes" id="UP000216133"/>
    </source>
</evidence>
<dbReference type="InterPro" id="IPR016067">
    <property type="entry name" value="S-AdoMet_deCO2ase_core"/>
</dbReference>
<comment type="caution">
    <text evidence="1">The sequence shown here is derived from an EMBL/GenBank/DDBJ whole genome shotgun (WGS) entry which is preliminary data.</text>
</comment>
<feature type="non-terminal residue" evidence="1">
    <location>
        <position position="69"/>
    </location>
</feature>
<dbReference type="AlphaFoldDB" id="A0A268QU95"/>
<reference evidence="1 2" key="1">
    <citation type="submission" date="2017-07" db="EMBL/GenBank/DDBJ databases">
        <title>Isolation and whole genome analysis of endospore-forming bacteria from heroin.</title>
        <authorList>
            <person name="Kalinowski J."/>
            <person name="Ahrens B."/>
            <person name="Al-Dilaimi A."/>
            <person name="Winkler A."/>
            <person name="Wibberg D."/>
            <person name="Schleenbecker U."/>
            <person name="Ruckert C."/>
            <person name="Wolfel R."/>
            <person name="Grass G."/>
        </authorList>
    </citation>
    <scope>NUCLEOTIDE SEQUENCE [LARGE SCALE GENOMIC DNA]</scope>
    <source>
        <strain evidence="1 2">7523-2</strain>
    </source>
</reference>
<evidence type="ECO:0000313" key="1">
    <source>
        <dbReference type="EMBL" id="PAF11609.1"/>
    </source>
</evidence>
<dbReference type="Proteomes" id="UP000216133">
    <property type="component" value="Unassembled WGS sequence"/>
</dbReference>
<accession>A0A268QU95</accession>
<dbReference type="GO" id="GO:0004014">
    <property type="term" value="F:adenosylmethionine decarboxylase activity"/>
    <property type="evidence" value="ECO:0007669"/>
    <property type="project" value="InterPro"/>
</dbReference>
<dbReference type="SUPFAM" id="SSF56276">
    <property type="entry name" value="S-adenosylmethionine decarboxylase"/>
    <property type="match status" value="1"/>
</dbReference>
<name>A0A268QU95_SHOCL</name>